<feature type="compositionally biased region" description="Gly residues" evidence="1">
    <location>
        <begin position="150"/>
        <end position="163"/>
    </location>
</feature>
<name>F0YFG1_AURAN</name>
<dbReference type="KEGG" id="aaf:AURANDRAFT_72030"/>
<dbReference type="PANTHER" id="PTHR48125">
    <property type="entry name" value="LP07818P1"/>
    <property type="match status" value="1"/>
</dbReference>
<dbReference type="Proteomes" id="UP000002729">
    <property type="component" value="Unassembled WGS sequence"/>
</dbReference>
<dbReference type="GeneID" id="20228510"/>
<dbReference type="AlphaFoldDB" id="F0YFG1"/>
<feature type="compositionally biased region" description="Low complexity" evidence="1">
    <location>
        <begin position="180"/>
        <end position="190"/>
    </location>
</feature>
<feature type="compositionally biased region" description="Pro residues" evidence="1">
    <location>
        <begin position="263"/>
        <end position="299"/>
    </location>
</feature>
<feature type="compositionally biased region" description="Basic and acidic residues" evidence="1">
    <location>
        <begin position="615"/>
        <end position="624"/>
    </location>
</feature>
<reference evidence="2 3" key="1">
    <citation type="journal article" date="2011" name="Proc. Natl. Acad. Sci. U.S.A.">
        <title>Niche of harmful alga Aureococcus anophagefferens revealed through ecogenomics.</title>
        <authorList>
            <person name="Gobler C.J."/>
            <person name="Berry D.L."/>
            <person name="Dyhrman S.T."/>
            <person name="Wilhelm S.W."/>
            <person name="Salamov A."/>
            <person name="Lobanov A.V."/>
            <person name="Zhang Y."/>
            <person name="Collier J.L."/>
            <person name="Wurch L.L."/>
            <person name="Kustka A.B."/>
            <person name="Dill B.D."/>
            <person name="Shah M."/>
            <person name="VerBerkmoes N.C."/>
            <person name="Kuo A."/>
            <person name="Terry A."/>
            <person name="Pangilinan J."/>
            <person name="Lindquist E.A."/>
            <person name="Lucas S."/>
            <person name="Paulsen I.T."/>
            <person name="Hattenrath-Lehmann T.K."/>
            <person name="Talmage S.C."/>
            <person name="Walker E.A."/>
            <person name="Koch F."/>
            <person name="Burson A.M."/>
            <person name="Marcoval M.A."/>
            <person name="Tang Y.Z."/>
            <person name="Lecleir G.R."/>
            <person name="Coyne K.J."/>
            <person name="Berg G.M."/>
            <person name="Bertrand E.M."/>
            <person name="Saito M.A."/>
            <person name="Gladyshev V.N."/>
            <person name="Grigoriev I.V."/>
        </authorList>
    </citation>
    <scope>NUCLEOTIDE SEQUENCE [LARGE SCALE GENOMIC DNA]</scope>
    <source>
        <strain evidence="3">CCMP 1984</strain>
    </source>
</reference>
<evidence type="ECO:0000313" key="3">
    <source>
        <dbReference type="Proteomes" id="UP000002729"/>
    </source>
</evidence>
<gene>
    <name evidence="2" type="ORF">AURANDRAFT_72030</name>
</gene>
<organism evidence="3">
    <name type="scientific">Aureococcus anophagefferens</name>
    <name type="common">Harmful bloom alga</name>
    <dbReference type="NCBI Taxonomy" id="44056"/>
    <lineage>
        <taxon>Eukaryota</taxon>
        <taxon>Sar</taxon>
        <taxon>Stramenopiles</taxon>
        <taxon>Ochrophyta</taxon>
        <taxon>Pelagophyceae</taxon>
        <taxon>Pelagomonadales</taxon>
        <taxon>Pelagomonadaceae</taxon>
        <taxon>Aureococcus</taxon>
    </lineage>
</organism>
<sequence>MWRSLPGAQERVDELLALVAEDKPASERPPMHVLKRLIDERLEDEDKWVQITAGCVSRELGIPCESFEREIEDTFVSKVRAAYAERESDPPPQPEWTYGDTIHDWFDARDLPGILDEELFKPEGPPQVKHCGVRADAPKVNLLRKPDASLGGGRGRGAGGRGGAQKRDLSPRYQAGLAGAPPRSEPAAIPAPRPRKEAAKRRKIVMLDEAPPKQEKQVVSSSSKDPLKAALAPAKRAAPAPDPLKAALAAPAAPAPAARRAAPAPPRPLAPPPRPAPPAPPKRAPAPPAAPPAPAPAPAPAAGEKLDALLGDDCNLATADVRALFQAFLEKRPKPANAADKVKIHEETKPDDKGVNMKSSIFLVLDWAAYTYKRTRKRKPAAFLAKLTPTKSSIKKTWDERVAAAEEARKYFLAGRTIRAACLSKRKRAVPETPSAELLKKIVEKLREAEIRRDIEQEAVKFKAAACRRASPLKFKQAQHAARAIKLRVKLVEATQRRNEHLEAVRSKATRSPPRSPEKRERAAQTFDLGDVCKKLADAGDRRDAILAAKVEKAKKLAEKRRAADGQAAPSTVDALASKLGAAEQRRGAILAGKVEKAKALGSPAKPCAPPPPPTDKEAKRAAAAERRAAYLRRVAAKAKAKDVVAPEEDVAALRATLAAKLAGAAARAGSAASRRSKRGAALGTDAVLAAAVRALRVTAKAAELAKALDAKHGAAAARRAAAARAAEAKAAARGRAREAARFRKTQSLYVIVDKPAAEV</sequence>
<feature type="compositionally biased region" description="Low complexity" evidence="1">
    <location>
        <begin position="218"/>
        <end position="262"/>
    </location>
</feature>
<evidence type="ECO:0000256" key="1">
    <source>
        <dbReference type="SAM" id="MobiDB-lite"/>
    </source>
</evidence>
<accession>F0YFG1</accession>
<feature type="region of interest" description="Disordered" evidence="1">
    <location>
        <begin position="600"/>
        <end position="624"/>
    </location>
</feature>
<protein>
    <submittedName>
        <fullName evidence="2">Uncharacterized protein</fullName>
    </submittedName>
</protein>
<feature type="region of interest" description="Disordered" evidence="1">
    <location>
        <begin position="500"/>
        <end position="525"/>
    </location>
</feature>
<dbReference type="PANTHER" id="PTHR48125:SF10">
    <property type="entry name" value="OS12G0136300 PROTEIN"/>
    <property type="match status" value="1"/>
</dbReference>
<dbReference type="EMBL" id="GL833136">
    <property type="protein sequence ID" value="EGB06095.1"/>
    <property type="molecule type" value="Genomic_DNA"/>
</dbReference>
<feature type="region of interest" description="Disordered" evidence="1">
    <location>
        <begin position="139"/>
        <end position="304"/>
    </location>
</feature>
<evidence type="ECO:0000313" key="2">
    <source>
        <dbReference type="EMBL" id="EGB06095.1"/>
    </source>
</evidence>
<keyword evidence="3" id="KW-1185">Reference proteome</keyword>
<dbReference type="RefSeq" id="XP_009039051.1">
    <property type="nucleotide sequence ID" value="XM_009040803.1"/>
</dbReference>
<dbReference type="InParanoid" id="F0YFG1"/>
<proteinExistence type="predicted"/>